<feature type="transmembrane region" description="Helical" evidence="1">
    <location>
        <begin position="173"/>
        <end position="193"/>
    </location>
</feature>
<gene>
    <name evidence="3" type="ORF">FIBSPDRAFT_952486</name>
</gene>
<evidence type="ECO:0000313" key="3">
    <source>
        <dbReference type="EMBL" id="KZP22915.1"/>
    </source>
</evidence>
<keyword evidence="1" id="KW-1133">Transmembrane helix</keyword>
<keyword evidence="1" id="KW-0812">Transmembrane</keyword>
<feature type="transmembrane region" description="Helical" evidence="1">
    <location>
        <begin position="21"/>
        <end position="43"/>
    </location>
</feature>
<accession>A0A166LG08</accession>
<protein>
    <recommendedName>
        <fullName evidence="2">DUF6534 domain-containing protein</fullName>
    </recommendedName>
</protein>
<dbReference type="OrthoDB" id="2535105at2759"/>
<dbReference type="InterPro" id="IPR045339">
    <property type="entry name" value="DUF6534"/>
</dbReference>
<evidence type="ECO:0000256" key="1">
    <source>
        <dbReference type="SAM" id="Phobius"/>
    </source>
</evidence>
<evidence type="ECO:0000313" key="4">
    <source>
        <dbReference type="Proteomes" id="UP000076532"/>
    </source>
</evidence>
<organism evidence="3 4">
    <name type="scientific">Athelia psychrophila</name>
    <dbReference type="NCBI Taxonomy" id="1759441"/>
    <lineage>
        <taxon>Eukaryota</taxon>
        <taxon>Fungi</taxon>
        <taxon>Dikarya</taxon>
        <taxon>Basidiomycota</taxon>
        <taxon>Agaricomycotina</taxon>
        <taxon>Agaricomycetes</taxon>
        <taxon>Agaricomycetidae</taxon>
        <taxon>Atheliales</taxon>
        <taxon>Atheliaceae</taxon>
        <taxon>Athelia</taxon>
    </lineage>
</organism>
<evidence type="ECO:0000259" key="2">
    <source>
        <dbReference type="Pfam" id="PF20152"/>
    </source>
</evidence>
<dbReference type="AlphaFoldDB" id="A0A166LG08"/>
<dbReference type="EMBL" id="KV417536">
    <property type="protein sequence ID" value="KZP22915.1"/>
    <property type="molecule type" value="Genomic_DNA"/>
</dbReference>
<dbReference type="PANTHER" id="PTHR40465">
    <property type="entry name" value="CHROMOSOME 1, WHOLE GENOME SHOTGUN SEQUENCE"/>
    <property type="match status" value="1"/>
</dbReference>
<reference evidence="3 4" key="1">
    <citation type="journal article" date="2016" name="Mol. Biol. Evol.">
        <title>Comparative Genomics of Early-Diverging Mushroom-Forming Fungi Provides Insights into the Origins of Lignocellulose Decay Capabilities.</title>
        <authorList>
            <person name="Nagy L.G."/>
            <person name="Riley R."/>
            <person name="Tritt A."/>
            <person name="Adam C."/>
            <person name="Daum C."/>
            <person name="Floudas D."/>
            <person name="Sun H."/>
            <person name="Yadav J.S."/>
            <person name="Pangilinan J."/>
            <person name="Larsson K.H."/>
            <person name="Matsuura K."/>
            <person name="Barry K."/>
            <person name="Labutti K."/>
            <person name="Kuo R."/>
            <person name="Ohm R.A."/>
            <person name="Bhattacharya S.S."/>
            <person name="Shirouzu T."/>
            <person name="Yoshinaga Y."/>
            <person name="Martin F.M."/>
            <person name="Grigoriev I.V."/>
            <person name="Hibbett D.S."/>
        </authorList>
    </citation>
    <scope>NUCLEOTIDE SEQUENCE [LARGE SCALE GENOMIC DNA]</scope>
    <source>
        <strain evidence="3 4">CBS 109695</strain>
    </source>
</reference>
<dbReference type="Proteomes" id="UP000076532">
    <property type="component" value="Unassembled WGS sequence"/>
</dbReference>
<proteinExistence type="predicted"/>
<feature type="domain" description="DUF6534" evidence="2">
    <location>
        <begin position="181"/>
        <end position="265"/>
    </location>
</feature>
<feature type="transmembrane region" description="Helical" evidence="1">
    <location>
        <begin position="241"/>
        <end position="261"/>
    </location>
</feature>
<sequence>MIEPAAAPTEVDVVTQLGPPFIGLLLSTILFGITLLQALLYYTIYGKQDMLFHKLSLSCSRSIVVHIRHLSALSVLPLNSQIGAVCAFDALHTALISYAMYNYLIQNALNPSGWTTLSPAMKASIVVNLMLTLMVQTLYVIRLWIGINIFIAYRTCSLNSLQEWNLLEYQQGVYLALGSLLVTDTIIAASLCLELHTRKTGFIPTDTLLTRYMFYFLNAGAVISLTVIAEITVYTTMQGKGAWFALGLVLPKLYVNCYLAMLNGRPFMRRQGIVDTGHRPSHVSSLRFDPQRRSHGTPTLDIQRSGIRYDIELEGARASDSATESSARDSFRDRIEITIHEASYTSQ</sequence>
<dbReference type="PANTHER" id="PTHR40465:SF1">
    <property type="entry name" value="DUF6534 DOMAIN-CONTAINING PROTEIN"/>
    <property type="match status" value="1"/>
</dbReference>
<feature type="transmembrane region" description="Helical" evidence="1">
    <location>
        <begin position="214"/>
        <end position="235"/>
    </location>
</feature>
<keyword evidence="4" id="KW-1185">Reference proteome</keyword>
<name>A0A166LG08_9AGAM</name>
<feature type="transmembrane region" description="Helical" evidence="1">
    <location>
        <begin position="125"/>
        <end position="153"/>
    </location>
</feature>
<keyword evidence="1" id="KW-0472">Membrane</keyword>
<dbReference type="STRING" id="436010.A0A166LG08"/>
<dbReference type="Pfam" id="PF20152">
    <property type="entry name" value="DUF6534"/>
    <property type="match status" value="1"/>
</dbReference>